<name>A0A381LHS1_BLUGR</name>
<dbReference type="EMBL" id="UIGY01000234">
    <property type="protein sequence ID" value="SUZ13469.1"/>
    <property type="molecule type" value="Genomic_DNA"/>
</dbReference>
<organism evidence="1">
    <name type="scientific">Blumeria graminis f. sp. tritici 96224</name>
    <dbReference type="NCBI Taxonomy" id="1268274"/>
    <lineage>
        <taxon>Eukaryota</taxon>
        <taxon>Fungi</taxon>
        <taxon>Dikarya</taxon>
        <taxon>Ascomycota</taxon>
        <taxon>Pezizomycotina</taxon>
        <taxon>Leotiomycetes</taxon>
        <taxon>Erysiphales</taxon>
        <taxon>Erysiphaceae</taxon>
        <taxon>Blumeria</taxon>
    </lineage>
</organism>
<accession>A0A381LHS1</accession>
<protein>
    <submittedName>
        <fullName evidence="1">Bgt-1766</fullName>
    </submittedName>
</protein>
<reference evidence="1" key="1">
    <citation type="submission" date="2018-07" db="EMBL/GenBank/DDBJ databases">
        <authorList>
            <person name="Quirk P.G."/>
            <person name="Krulwich T.A."/>
        </authorList>
    </citation>
    <scope>NUCLEOTIDE SEQUENCE</scope>
    <source>
        <strain evidence="1">96224</strain>
    </source>
</reference>
<gene>
    <name evidence="1" type="ORF">BGT96224V2_LOCUS6590</name>
</gene>
<proteinExistence type="predicted"/>
<evidence type="ECO:0000313" key="1">
    <source>
        <dbReference type="EMBL" id="SUZ13469.1"/>
    </source>
</evidence>
<sequence length="52" mass="5981">MEPSLTTQPESFPRTKHGLEVRWDGKREVISNHLSRKLPLISNQAPWISPNT</sequence>
<dbReference type="AlphaFoldDB" id="A0A381LHS1"/>
<dbReference type="OrthoDB" id="10490572at2759"/>